<comment type="caution">
    <text evidence="17">The sequence shown here is derived from an EMBL/GenBank/DDBJ whole genome shotgun (WGS) entry which is preliminary data.</text>
</comment>
<dbReference type="InterPro" id="IPR035414">
    <property type="entry name" value="Peptidase_M1_pepN_Ig-like"/>
</dbReference>
<dbReference type="InterPro" id="IPR027268">
    <property type="entry name" value="Peptidase_M4/M1_CTD_sf"/>
</dbReference>
<evidence type="ECO:0000256" key="3">
    <source>
        <dbReference type="ARBA" id="ARBA00010136"/>
    </source>
</evidence>
<organism evidence="17 18">
    <name type="scientific">Colwellia echini</name>
    <dbReference type="NCBI Taxonomy" id="1982103"/>
    <lineage>
        <taxon>Bacteria</taxon>
        <taxon>Pseudomonadati</taxon>
        <taxon>Pseudomonadota</taxon>
        <taxon>Gammaproteobacteria</taxon>
        <taxon>Alteromonadales</taxon>
        <taxon>Colwelliaceae</taxon>
        <taxon>Colwellia</taxon>
    </lineage>
</organism>
<dbReference type="Gene3D" id="3.30.2010.30">
    <property type="match status" value="1"/>
</dbReference>
<dbReference type="CDD" id="cd09600">
    <property type="entry name" value="M1_APN"/>
    <property type="match status" value="1"/>
</dbReference>
<accession>A0ABY3N021</accession>
<sequence>MSSTEPRFLADYRPADFTINTVNLSIELADTSTKVINELELVKQGDHQQALVLNGEHLTLISLVLNDQPLHAELYQLNDTLLTIPASSLPEGDSFTLIITTEINPLENTALEGLFKSGDAFCTQCEAEGFRRISYYLDRPDVMATFTTKVTADKTLYPFLLSNGNKIDSGDLPGNQHFVTWYDPFPKPCYLFALVAGNFDLLEDKFTTMSGREVALEIFVDKGNLAKAEHAMVSLQKSMAWDEQTFGLEYDLDIYMIVAVDFFNMGAMENKGLNVFNSKFVLADSQCATDSDYFNIEAVIAHEYFHNWTGNRVTCRDWFQLSLKEGLTVFRDQQFSGDMHSSAVTRIQNVRVLRSLQFAEDAGPMAHPIRPEKVLEMNNFYTLTVYEKGAEVIRMLHTLIGVENFRKGMDFYFARFDGMAVTCDDFINAMSDASGKDLTQFKLWYSQYGTPVIKVAQAFDAATGIYTLTLSQQSPVTKKQENPQALHIPIKIELINKDFDTNASVNTSNLNQTKLLELTQDTQTWSFSGFSQQPTLAMLADFSAPVKLDFSQDETALLTVMKNAENSFCRWDAGQKLLMSYIQHLTFDADYVISPALIDAINSMLMGGEDRAFIAEQISLPSFDEAAGLMIDIEPLALFDAISTLSLFIAQGAQQQLLATYQACQQVGEEDCVANRALKNVCLSYLSRLPEYQYLVAEQYQQAANNNDITQENMTDTLAALTCSAKVNLPDLSEQLQHFENKWHDTTLVMDKWFAIGASIVSDDIFTQLNDLLKHPQFTLKNPNRARSIISAFAMNNPKYFHCKTGKGYQFLAQQIAKMNEINPQVASRLVTPLIQYKSFATAHQQLMKAELITLHALPNLSNDLKEKLDAALID</sequence>
<dbReference type="GO" id="GO:0004177">
    <property type="term" value="F:aminopeptidase activity"/>
    <property type="evidence" value="ECO:0007669"/>
    <property type="project" value="UniProtKB-KW"/>
</dbReference>
<evidence type="ECO:0000313" key="17">
    <source>
        <dbReference type="EMBL" id="TYK66764.1"/>
    </source>
</evidence>
<proteinExistence type="inferred from homology"/>
<keyword evidence="11" id="KW-0482">Metalloprotease</keyword>
<dbReference type="InterPro" id="IPR037144">
    <property type="entry name" value="Peptidase_M1_pepN_C_sf"/>
</dbReference>
<dbReference type="PANTHER" id="PTHR46322">
    <property type="entry name" value="PUROMYCIN-SENSITIVE AMINOPEPTIDASE"/>
    <property type="match status" value="1"/>
</dbReference>
<feature type="domain" description="Peptidase M1 alanyl aminopeptidase Ig-like fold" evidence="14">
    <location>
        <begin position="449"/>
        <end position="550"/>
    </location>
</feature>
<dbReference type="Pfam" id="PF11940">
    <property type="entry name" value="DUF3458"/>
    <property type="match status" value="1"/>
</dbReference>
<dbReference type="InterPro" id="IPR045357">
    <property type="entry name" value="Aminopeptidase_N-like_N"/>
</dbReference>
<evidence type="ECO:0000256" key="7">
    <source>
        <dbReference type="ARBA" id="ARBA00022670"/>
    </source>
</evidence>
<evidence type="ECO:0000256" key="2">
    <source>
        <dbReference type="ARBA" id="ARBA00001947"/>
    </source>
</evidence>
<dbReference type="Gene3D" id="1.10.390.10">
    <property type="entry name" value="Neutral Protease Domain 2"/>
    <property type="match status" value="1"/>
</dbReference>
<dbReference type="SUPFAM" id="SSF55486">
    <property type="entry name" value="Metalloproteases ('zincins'), catalytic domain"/>
    <property type="match status" value="1"/>
</dbReference>
<keyword evidence="7" id="KW-0645">Protease</keyword>
<dbReference type="Gene3D" id="1.25.50.10">
    <property type="entry name" value="Peptidase M1, alanyl aminopeptidase, C-terminal domain"/>
    <property type="match status" value="1"/>
</dbReference>
<evidence type="ECO:0000256" key="11">
    <source>
        <dbReference type="ARBA" id="ARBA00023049"/>
    </source>
</evidence>
<comment type="cofactor">
    <cofactor evidence="2">
        <name>Zn(2+)</name>
        <dbReference type="ChEBI" id="CHEBI:29105"/>
    </cofactor>
</comment>
<dbReference type="RefSeq" id="WP_101343825.1">
    <property type="nucleotide sequence ID" value="NZ_PJAI02000002.1"/>
</dbReference>
<feature type="domain" description="Peptidase M1 membrane alanine aminopeptidase" evidence="13">
    <location>
        <begin position="232"/>
        <end position="441"/>
    </location>
</feature>
<keyword evidence="10" id="KW-0862">Zinc</keyword>
<dbReference type="InterPro" id="IPR042097">
    <property type="entry name" value="Aminopeptidase_N-like_N_sf"/>
</dbReference>
<evidence type="ECO:0000256" key="6">
    <source>
        <dbReference type="ARBA" id="ARBA00022438"/>
    </source>
</evidence>
<comment type="catalytic activity">
    <reaction evidence="1">
        <text>Release of an N-terminal amino acid, Xaa-|-Yaa- from a peptide, amide or arylamide. Xaa is preferably Ala, but may be most amino acids including Pro (slow action). When a terminal hydrophobic residue is followed by a prolyl residue, the two may be released as an intact Xaa-Pro dipeptide.</text>
        <dbReference type="EC" id="3.4.11.2"/>
    </reaction>
</comment>
<dbReference type="EMBL" id="PJAI02000002">
    <property type="protein sequence ID" value="TYK66764.1"/>
    <property type="molecule type" value="Genomic_DNA"/>
</dbReference>
<evidence type="ECO:0000259" key="16">
    <source>
        <dbReference type="Pfam" id="PF17900"/>
    </source>
</evidence>
<dbReference type="Gene3D" id="2.60.40.1840">
    <property type="match status" value="1"/>
</dbReference>
<dbReference type="InterPro" id="IPR014782">
    <property type="entry name" value="Peptidase_M1_dom"/>
</dbReference>
<dbReference type="PRINTS" id="PR00756">
    <property type="entry name" value="ALADIPTASE"/>
</dbReference>
<dbReference type="InterPro" id="IPR012779">
    <property type="entry name" value="Peptidase_M1_pepN"/>
</dbReference>
<protein>
    <recommendedName>
        <fullName evidence="5 12">Aminopeptidase N</fullName>
        <ecNumber evidence="4 12">3.4.11.2</ecNumber>
    </recommendedName>
</protein>
<evidence type="ECO:0000256" key="5">
    <source>
        <dbReference type="ARBA" id="ARBA00015611"/>
    </source>
</evidence>
<evidence type="ECO:0000256" key="1">
    <source>
        <dbReference type="ARBA" id="ARBA00000098"/>
    </source>
</evidence>
<evidence type="ECO:0000259" key="13">
    <source>
        <dbReference type="Pfam" id="PF01433"/>
    </source>
</evidence>
<keyword evidence="8" id="KW-0479">Metal-binding</keyword>
<dbReference type="Pfam" id="PF17432">
    <property type="entry name" value="DUF3458_C"/>
    <property type="match status" value="1"/>
</dbReference>
<comment type="similarity">
    <text evidence="3">Belongs to the peptidase M1 family.</text>
</comment>
<keyword evidence="6 17" id="KW-0031">Aminopeptidase</keyword>
<dbReference type="InterPro" id="IPR024601">
    <property type="entry name" value="Peptidase_M1_pepN_C"/>
</dbReference>
<feature type="domain" description="Peptidase M1 alanyl aminopeptidase C-terminal" evidence="15">
    <location>
        <begin position="556"/>
        <end position="873"/>
    </location>
</feature>
<evidence type="ECO:0000256" key="9">
    <source>
        <dbReference type="ARBA" id="ARBA00022801"/>
    </source>
</evidence>
<dbReference type="EC" id="3.4.11.2" evidence="4 12"/>
<feature type="domain" description="Aminopeptidase N-like N-terminal" evidence="16">
    <location>
        <begin position="32"/>
        <end position="191"/>
    </location>
</feature>
<evidence type="ECO:0000259" key="15">
    <source>
        <dbReference type="Pfam" id="PF17432"/>
    </source>
</evidence>
<keyword evidence="18" id="KW-1185">Reference proteome</keyword>
<evidence type="ECO:0000256" key="10">
    <source>
        <dbReference type="ARBA" id="ARBA00022833"/>
    </source>
</evidence>
<evidence type="ECO:0000313" key="18">
    <source>
        <dbReference type="Proteomes" id="UP000815846"/>
    </source>
</evidence>
<dbReference type="InterPro" id="IPR001930">
    <property type="entry name" value="Peptidase_M1"/>
</dbReference>
<evidence type="ECO:0000256" key="4">
    <source>
        <dbReference type="ARBA" id="ARBA00012564"/>
    </source>
</evidence>
<evidence type="ECO:0000259" key="14">
    <source>
        <dbReference type="Pfam" id="PF11940"/>
    </source>
</evidence>
<dbReference type="InterPro" id="IPR038438">
    <property type="entry name" value="PepN_Ig-like_sf"/>
</dbReference>
<dbReference type="SUPFAM" id="SSF63737">
    <property type="entry name" value="Leukotriene A4 hydrolase N-terminal domain"/>
    <property type="match status" value="1"/>
</dbReference>
<dbReference type="Pfam" id="PF17900">
    <property type="entry name" value="Peptidase_M1_N"/>
    <property type="match status" value="1"/>
</dbReference>
<dbReference type="Gene3D" id="2.60.40.1730">
    <property type="entry name" value="tricorn interacting facor f3 domain"/>
    <property type="match status" value="1"/>
</dbReference>
<dbReference type="NCBIfam" id="TIGR02414">
    <property type="entry name" value="pepN_proteo"/>
    <property type="match status" value="1"/>
</dbReference>
<dbReference type="Pfam" id="PF01433">
    <property type="entry name" value="Peptidase_M1"/>
    <property type="match status" value="1"/>
</dbReference>
<evidence type="ECO:0000256" key="8">
    <source>
        <dbReference type="ARBA" id="ARBA00022723"/>
    </source>
</evidence>
<evidence type="ECO:0000256" key="12">
    <source>
        <dbReference type="NCBIfam" id="TIGR02414"/>
    </source>
</evidence>
<dbReference type="Proteomes" id="UP000815846">
    <property type="component" value="Unassembled WGS sequence"/>
</dbReference>
<dbReference type="PANTHER" id="PTHR46322:SF1">
    <property type="entry name" value="PUROMYCIN-SENSITIVE AMINOPEPTIDASE"/>
    <property type="match status" value="1"/>
</dbReference>
<name>A0ABY3N021_9GAMM</name>
<gene>
    <name evidence="17" type="primary">pepN</name>
    <name evidence="17" type="ORF">CWS31_002975</name>
</gene>
<keyword evidence="9 17" id="KW-0378">Hydrolase</keyword>
<reference evidence="17 18" key="1">
    <citation type="submission" date="2019-08" db="EMBL/GenBank/DDBJ databases">
        <title>Microbe sample from Colwellia echini.</title>
        <authorList>
            <person name="Christiansen L."/>
            <person name="Pathiraja D."/>
            <person name="Schultz-Johansen M."/>
            <person name="Choi I.-G."/>
            <person name="Stougaard P."/>
        </authorList>
    </citation>
    <scope>NUCLEOTIDE SEQUENCE [LARGE SCALE GENOMIC DNA]</scope>
    <source>
        <strain evidence="17 18">A3</strain>
    </source>
</reference>